<organism evidence="1 2">
    <name type="scientific">Vibrio proteolyticus NBRC 13287</name>
    <dbReference type="NCBI Taxonomy" id="1219065"/>
    <lineage>
        <taxon>Bacteria</taxon>
        <taxon>Pseudomonadati</taxon>
        <taxon>Pseudomonadota</taxon>
        <taxon>Gammaproteobacteria</taxon>
        <taxon>Vibrionales</taxon>
        <taxon>Vibrionaceae</taxon>
        <taxon>Vibrio</taxon>
    </lineage>
</organism>
<evidence type="ECO:0000313" key="1">
    <source>
        <dbReference type="EMBL" id="GAD67204.1"/>
    </source>
</evidence>
<dbReference type="Proteomes" id="UP000016570">
    <property type="component" value="Unassembled WGS sequence"/>
</dbReference>
<comment type="caution">
    <text evidence="1">The sequence shown here is derived from an EMBL/GenBank/DDBJ whole genome shotgun (WGS) entry which is preliminary data.</text>
</comment>
<dbReference type="eggNOG" id="ENOG5033WS2">
    <property type="taxonomic scope" value="Bacteria"/>
</dbReference>
<proteinExistence type="predicted"/>
<accession>U3BBP0</accession>
<evidence type="ECO:0000313" key="2">
    <source>
        <dbReference type="Proteomes" id="UP000016570"/>
    </source>
</evidence>
<gene>
    <name evidence="1" type="ORF">VPR01S_07_00030</name>
</gene>
<reference evidence="1 2" key="1">
    <citation type="submission" date="2013-09" db="EMBL/GenBank/DDBJ databases">
        <title>Whole genome shotgun sequence of Vibrio proteolyticus NBRC 13287.</title>
        <authorList>
            <person name="Isaki S."/>
            <person name="Hosoyama A."/>
            <person name="Numata M."/>
            <person name="Hashimoto M."/>
            <person name="Hosoyama Y."/>
            <person name="Tsuchikane K."/>
            <person name="Noguchi M."/>
            <person name="Hirakata S."/>
            <person name="Ichikawa N."/>
            <person name="Ohji S."/>
            <person name="Yamazoe A."/>
            <person name="Fujita N."/>
        </authorList>
    </citation>
    <scope>NUCLEOTIDE SEQUENCE [LARGE SCALE GENOMIC DNA]</scope>
    <source>
        <strain evidence="1 2">NBRC 13287</strain>
    </source>
</reference>
<protein>
    <submittedName>
        <fullName evidence="1">Uncharacterized protein</fullName>
    </submittedName>
</protein>
<dbReference type="EMBL" id="BATJ01000007">
    <property type="protein sequence ID" value="GAD67204.1"/>
    <property type="molecule type" value="Genomic_DNA"/>
</dbReference>
<sequence length="515" mass="56467">MNVLKKTGTPQGETQDESLASTEYYQVLQQQTAAAVQGVISDEVYALQFPPQGGFLYEWQNLNNIFNRGTYDLITGNVKPGNIEGAAELDVEGSFLVDYVQVLSGIEYSLNNADTANMNEVQNNAQAQQATIVQDYQNTYGTITEAQLNEAKEVVGSWGVATKYDYIISYVMGSQWSGRTAASKPPLTYSEMSSARDLKLLLPARPASSDRVINDVSLYLNMTQSVNTLQTQMQNGSWTVAQALNNTRYPSEQNGGMKTFNPVDGSVDTKYRTGWKINKAIADIKNDLNNESRVIEFKMTTSEASGSRMDVSINGQAGISVGSWLKFSLGTSFSYDMSTFEGTSRDAEITVQYKGYSIVPISVLAWQQDIDEGWYNGEIIRQAVESEGKDVSGFKFSSQTSLPFNFDSLSDGGDFGWLNNVIISNYPTITIKYKNADFNSFKQAWSTHTSGNLKLFGFISLGSFDAGASGSSYEQGATNNEFTLTFSPSQEILTVPEFQHQGFVIAGAVTNPGSK</sequence>
<dbReference type="AlphaFoldDB" id="U3BBP0"/>
<keyword evidence="2" id="KW-1185">Reference proteome</keyword>
<dbReference type="RefSeq" id="WP_021705179.1">
    <property type="nucleotide sequence ID" value="NZ_BATJ01000007.1"/>
</dbReference>
<name>U3BBP0_VIBPR</name>